<feature type="transmembrane region" description="Helical" evidence="1">
    <location>
        <begin position="208"/>
        <end position="226"/>
    </location>
</feature>
<dbReference type="Pfam" id="PF04240">
    <property type="entry name" value="Caroten_synth"/>
    <property type="match status" value="1"/>
</dbReference>
<keyword evidence="1" id="KW-0472">Membrane</keyword>
<dbReference type="PANTHER" id="PTHR39419">
    <property type="entry name" value="SLL0814 PROTEIN"/>
    <property type="match status" value="1"/>
</dbReference>
<feature type="transmembrane region" description="Helical" evidence="1">
    <location>
        <begin position="143"/>
        <end position="161"/>
    </location>
</feature>
<comment type="caution">
    <text evidence="2">The sequence shown here is derived from an EMBL/GenBank/DDBJ whole genome shotgun (WGS) entry which is preliminary data.</text>
</comment>
<dbReference type="PANTHER" id="PTHR39419:SF1">
    <property type="entry name" value="SLL0814 PROTEIN"/>
    <property type="match status" value="1"/>
</dbReference>
<sequence length="227" mass="25723">MPETTQSAPAIKDTVKKYRKYALSAAVAVLVIFHGVGLWGLLFSGEPEYFQQLTPMNLLLTNALLFSFHRHWNAAFVIFAVVVFCVGFLSEVLGVHTGLLFGNYTYGATLGLKLWEVPLLIGLNWLMLVYTTGLISNTLKLHWLVKALIGTMLMVLLDYFIEPVAMEYDFWSWQGGSIPVSNYVGWFGVAFLLQLYFQKASFFKGNRLAPYVYLVQLVFFLCLYSLL</sequence>
<feature type="transmembrane region" description="Helical" evidence="1">
    <location>
        <begin position="117"/>
        <end position="136"/>
    </location>
</feature>
<protein>
    <submittedName>
        <fullName evidence="2">Carotenoid biosynthesis protein</fullName>
    </submittedName>
</protein>
<gene>
    <name evidence="2" type="ORF">ACFS7Z_05990</name>
</gene>
<feature type="transmembrane region" description="Helical" evidence="1">
    <location>
        <begin position="21"/>
        <end position="43"/>
    </location>
</feature>
<keyword evidence="1" id="KW-0812">Transmembrane</keyword>
<dbReference type="RefSeq" id="WP_377482342.1">
    <property type="nucleotide sequence ID" value="NZ_JBHUOX010000003.1"/>
</dbReference>
<evidence type="ECO:0000256" key="1">
    <source>
        <dbReference type="SAM" id="Phobius"/>
    </source>
</evidence>
<dbReference type="InterPro" id="IPR007354">
    <property type="entry name" value="CruF-like"/>
</dbReference>
<evidence type="ECO:0000313" key="2">
    <source>
        <dbReference type="EMBL" id="MFD2999901.1"/>
    </source>
</evidence>
<proteinExistence type="predicted"/>
<feature type="transmembrane region" description="Helical" evidence="1">
    <location>
        <begin position="49"/>
        <end position="68"/>
    </location>
</feature>
<dbReference type="EMBL" id="JBHUOX010000003">
    <property type="protein sequence ID" value="MFD2999901.1"/>
    <property type="molecule type" value="Genomic_DNA"/>
</dbReference>
<organism evidence="2 3">
    <name type="scientific">Pontibacter toksunensis</name>
    <dbReference type="NCBI Taxonomy" id="1332631"/>
    <lineage>
        <taxon>Bacteria</taxon>
        <taxon>Pseudomonadati</taxon>
        <taxon>Bacteroidota</taxon>
        <taxon>Cytophagia</taxon>
        <taxon>Cytophagales</taxon>
        <taxon>Hymenobacteraceae</taxon>
        <taxon>Pontibacter</taxon>
    </lineage>
</organism>
<keyword evidence="1" id="KW-1133">Transmembrane helix</keyword>
<accession>A0ABW6BS14</accession>
<reference evidence="3" key="1">
    <citation type="journal article" date="2019" name="Int. J. Syst. Evol. Microbiol.">
        <title>The Global Catalogue of Microorganisms (GCM) 10K type strain sequencing project: providing services to taxonomists for standard genome sequencing and annotation.</title>
        <authorList>
            <consortium name="The Broad Institute Genomics Platform"/>
            <consortium name="The Broad Institute Genome Sequencing Center for Infectious Disease"/>
            <person name="Wu L."/>
            <person name="Ma J."/>
        </authorList>
    </citation>
    <scope>NUCLEOTIDE SEQUENCE [LARGE SCALE GENOMIC DNA]</scope>
    <source>
        <strain evidence="3">KCTC 23984</strain>
    </source>
</reference>
<keyword evidence="3" id="KW-1185">Reference proteome</keyword>
<name>A0ABW6BS14_9BACT</name>
<feature type="transmembrane region" description="Helical" evidence="1">
    <location>
        <begin position="75"/>
        <end position="97"/>
    </location>
</feature>
<feature type="transmembrane region" description="Helical" evidence="1">
    <location>
        <begin position="173"/>
        <end position="196"/>
    </location>
</feature>
<evidence type="ECO:0000313" key="3">
    <source>
        <dbReference type="Proteomes" id="UP001597641"/>
    </source>
</evidence>
<dbReference type="Proteomes" id="UP001597641">
    <property type="component" value="Unassembled WGS sequence"/>
</dbReference>